<dbReference type="EMBL" id="CM000883">
    <property type="protein sequence ID" value="PNT63593.1"/>
    <property type="molecule type" value="Genomic_DNA"/>
</dbReference>
<protein>
    <submittedName>
        <fullName evidence="1 2">Uncharacterized protein</fullName>
    </submittedName>
</protein>
<evidence type="ECO:0000313" key="2">
    <source>
        <dbReference type="EnsemblPlants" id="PNT63593"/>
    </source>
</evidence>
<dbReference type="Gramene" id="PNT63593">
    <property type="protein sequence ID" value="PNT63593"/>
    <property type="gene ID" value="BRADI_4g17912v3"/>
</dbReference>
<name>A0A2K2CNJ7_BRADI</name>
<dbReference type="EnsemblPlants" id="PNT63593">
    <property type="protein sequence ID" value="PNT63593"/>
    <property type="gene ID" value="BRADI_4g17912v3"/>
</dbReference>
<dbReference type="AlphaFoldDB" id="A0A2K2CNJ7"/>
<evidence type="ECO:0000313" key="1">
    <source>
        <dbReference type="EMBL" id="PNT63593.1"/>
    </source>
</evidence>
<reference evidence="1 2" key="1">
    <citation type="journal article" date="2010" name="Nature">
        <title>Genome sequencing and analysis of the model grass Brachypodium distachyon.</title>
        <authorList>
            <consortium name="International Brachypodium Initiative"/>
        </authorList>
    </citation>
    <scope>NUCLEOTIDE SEQUENCE [LARGE SCALE GENOMIC DNA]</scope>
    <source>
        <strain evidence="1 2">Bd21</strain>
    </source>
</reference>
<proteinExistence type="predicted"/>
<reference evidence="1" key="2">
    <citation type="submission" date="2017-06" db="EMBL/GenBank/DDBJ databases">
        <title>WGS assembly of Brachypodium distachyon.</title>
        <authorList>
            <consortium name="The International Brachypodium Initiative"/>
            <person name="Lucas S."/>
            <person name="Harmon-Smith M."/>
            <person name="Lail K."/>
            <person name="Tice H."/>
            <person name="Grimwood J."/>
            <person name="Bruce D."/>
            <person name="Barry K."/>
            <person name="Shu S."/>
            <person name="Lindquist E."/>
            <person name="Wang M."/>
            <person name="Pitluck S."/>
            <person name="Vogel J.P."/>
            <person name="Garvin D.F."/>
            <person name="Mockler T.C."/>
            <person name="Schmutz J."/>
            <person name="Rokhsar D."/>
            <person name="Bevan M.W."/>
        </authorList>
    </citation>
    <scope>NUCLEOTIDE SEQUENCE</scope>
    <source>
        <strain evidence="1">Bd21</strain>
    </source>
</reference>
<organism evidence="1">
    <name type="scientific">Brachypodium distachyon</name>
    <name type="common">Purple false brome</name>
    <name type="synonym">Trachynia distachya</name>
    <dbReference type="NCBI Taxonomy" id="15368"/>
    <lineage>
        <taxon>Eukaryota</taxon>
        <taxon>Viridiplantae</taxon>
        <taxon>Streptophyta</taxon>
        <taxon>Embryophyta</taxon>
        <taxon>Tracheophyta</taxon>
        <taxon>Spermatophyta</taxon>
        <taxon>Magnoliopsida</taxon>
        <taxon>Liliopsida</taxon>
        <taxon>Poales</taxon>
        <taxon>Poaceae</taxon>
        <taxon>BOP clade</taxon>
        <taxon>Pooideae</taxon>
        <taxon>Stipodae</taxon>
        <taxon>Brachypodieae</taxon>
        <taxon>Brachypodium</taxon>
    </lineage>
</organism>
<sequence length="68" mass="7340">MAEARTAVASSSSMRRGRARDAKIWYHGCSFRNPNDGCTVTVPRYTLQSPSMYTSYSSAAAACEIEGG</sequence>
<evidence type="ECO:0000313" key="3">
    <source>
        <dbReference type="Proteomes" id="UP000008810"/>
    </source>
</evidence>
<keyword evidence="3" id="KW-1185">Reference proteome</keyword>
<gene>
    <name evidence="1" type="ORF">BRADI_4g17912v3</name>
</gene>
<dbReference type="InParanoid" id="A0A2K2CNJ7"/>
<accession>A0A2K2CNJ7</accession>
<dbReference type="Proteomes" id="UP000008810">
    <property type="component" value="Chromosome 4"/>
</dbReference>
<reference evidence="2" key="3">
    <citation type="submission" date="2018-08" db="UniProtKB">
        <authorList>
            <consortium name="EnsemblPlants"/>
        </authorList>
    </citation>
    <scope>IDENTIFICATION</scope>
    <source>
        <strain evidence="2">cv. Bd21</strain>
    </source>
</reference>